<dbReference type="RefSeq" id="WP_243427954.1">
    <property type="nucleotide sequence ID" value="NZ_JAFBEE010000017.1"/>
</dbReference>
<reference evidence="2 3" key="1">
    <citation type="submission" date="2021-01" db="EMBL/GenBank/DDBJ databases">
        <title>Genomic Encyclopedia of Type Strains, Phase IV (KMG-IV): sequencing the most valuable type-strain genomes for metagenomic binning, comparative biology and taxonomic classification.</title>
        <authorList>
            <person name="Goeker M."/>
        </authorList>
    </citation>
    <scope>NUCLEOTIDE SEQUENCE [LARGE SCALE GENOMIC DNA]</scope>
    <source>
        <strain evidence="2 3">DSM 25890</strain>
    </source>
</reference>
<dbReference type="SUPFAM" id="SSF54001">
    <property type="entry name" value="Cysteine proteinases"/>
    <property type="match status" value="1"/>
</dbReference>
<proteinExistence type="predicted"/>
<comment type="caution">
    <text evidence="2">The sequence shown here is derived from an EMBL/GenBank/DDBJ whole genome shotgun (WGS) entry which is preliminary data.</text>
</comment>
<protein>
    <submittedName>
        <fullName evidence="2">Transglutaminase-like putative cysteine protease</fullName>
    </submittedName>
</protein>
<dbReference type="Gene3D" id="3.10.620.30">
    <property type="match status" value="1"/>
</dbReference>
<evidence type="ECO:0000313" key="3">
    <source>
        <dbReference type="Proteomes" id="UP001314796"/>
    </source>
</evidence>
<accession>A0ABS2NS15</accession>
<sequence>MFRRMITGLMVIVIVLTTMGVSFGQEIELLDTLQLQKGIIRVKYTAKEDSQIKVMVQKGENKYVYGLTDTVTLPLQFGNGDYTISILVNVEDNKYKMVKREKISLNLKDSNDVFLNSIDRIEWNTEMKAIQKAKQLTQNLKSDEEKVKAIYQYIVENFKYDDKKINKITSDYLPNIEAVYGASSGLCYDYAALFAAMLRSVGVPTKLMMGYKNDIKSYHAWNSVYIKEKDQWFTIDTTYDSISRNKGTIYRASSDYKIVKYY</sequence>
<dbReference type="Proteomes" id="UP001314796">
    <property type="component" value="Unassembled WGS sequence"/>
</dbReference>
<dbReference type="InterPro" id="IPR002931">
    <property type="entry name" value="Transglutaminase-like"/>
</dbReference>
<organism evidence="2 3">
    <name type="scientific">Alkaliphilus hydrothermalis</name>
    <dbReference type="NCBI Taxonomy" id="1482730"/>
    <lineage>
        <taxon>Bacteria</taxon>
        <taxon>Bacillati</taxon>
        <taxon>Bacillota</taxon>
        <taxon>Clostridia</taxon>
        <taxon>Peptostreptococcales</taxon>
        <taxon>Natronincolaceae</taxon>
        <taxon>Alkaliphilus</taxon>
    </lineage>
</organism>
<feature type="domain" description="Transglutaminase-like" evidence="1">
    <location>
        <begin position="179"/>
        <end position="239"/>
    </location>
</feature>
<name>A0ABS2NS15_9FIRM</name>
<dbReference type="Pfam" id="PF01841">
    <property type="entry name" value="Transglut_core"/>
    <property type="match status" value="1"/>
</dbReference>
<dbReference type="PANTHER" id="PTHR33490">
    <property type="entry name" value="BLR5614 PROTEIN-RELATED"/>
    <property type="match status" value="1"/>
</dbReference>
<dbReference type="InterPro" id="IPR038765">
    <property type="entry name" value="Papain-like_cys_pep_sf"/>
</dbReference>
<evidence type="ECO:0000313" key="2">
    <source>
        <dbReference type="EMBL" id="MBM7615754.1"/>
    </source>
</evidence>
<keyword evidence="3" id="KW-1185">Reference proteome</keyword>
<evidence type="ECO:0000259" key="1">
    <source>
        <dbReference type="SMART" id="SM00460"/>
    </source>
</evidence>
<dbReference type="SMART" id="SM00460">
    <property type="entry name" value="TGc"/>
    <property type="match status" value="1"/>
</dbReference>
<dbReference type="EMBL" id="JAFBEE010000017">
    <property type="protein sequence ID" value="MBM7615754.1"/>
    <property type="molecule type" value="Genomic_DNA"/>
</dbReference>
<gene>
    <name evidence="2" type="ORF">JOC73_002328</name>
</gene>